<name>A0A1H1RJ58_9CELL</name>
<protein>
    <recommendedName>
        <fullName evidence="3">AMIN-like domain-containing protein</fullName>
    </recommendedName>
</protein>
<accession>A0A1H1RJ58</accession>
<evidence type="ECO:0000256" key="1">
    <source>
        <dbReference type="SAM" id="MobiDB-lite"/>
    </source>
</evidence>
<proteinExistence type="predicted"/>
<dbReference type="EMBL" id="LT629776">
    <property type="protein sequence ID" value="SDS35683.1"/>
    <property type="molecule type" value="Genomic_DNA"/>
</dbReference>
<evidence type="ECO:0000256" key="2">
    <source>
        <dbReference type="SAM" id="SignalP"/>
    </source>
</evidence>
<feature type="domain" description="AMIN-like" evidence="3">
    <location>
        <begin position="98"/>
        <end position="223"/>
    </location>
</feature>
<dbReference type="eggNOG" id="COG5401">
    <property type="taxonomic scope" value="Bacteria"/>
</dbReference>
<evidence type="ECO:0000313" key="4">
    <source>
        <dbReference type="EMBL" id="SDS35683.1"/>
    </source>
</evidence>
<dbReference type="InterPro" id="IPR056303">
    <property type="entry name" value="AMIN-like"/>
</dbReference>
<feature type="signal peptide" evidence="2">
    <location>
        <begin position="1"/>
        <end position="21"/>
    </location>
</feature>
<gene>
    <name evidence="4" type="ORF">SAMN04489860_1371</name>
</gene>
<dbReference type="RefSeq" id="WP_083372044.1">
    <property type="nucleotide sequence ID" value="NZ_LT629776.1"/>
</dbReference>
<keyword evidence="5" id="KW-1185">Reference proteome</keyword>
<feature type="compositionally biased region" description="Acidic residues" evidence="1">
    <location>
        <begin position="56"/>
        <end position="77"/>
    </location>
</feature>
<feature type="chain" id="PRO_5038938008" description="AMIN-like domain-containing protein" evidence="2">
    <location>
        <begin position="22"/>
        <end position="225"/>
    </location>
</feature>
<organism evidence="4 5">
    <name type="scientific">Paraoerskovia marina</name>
    <dbReference type="NCBI Taxonomy" id="545619"/>
    <lineage>
        <taxon>Bacteria</taxon>
        <taxon>Bacillati</taxon>
        <taxon>Actinomycetota</taxon>
        <taxon>Actinomycetes</taxon>
        <taxon>Micrococcales</taxon>
        <taxon>Cellulomonadaceae</taxon>
        <taxon>Paraoerskovia</taxon>
    </lineage>
</organism>
<dbReference type="Gene3D" id="2.60.40.3500">
    <property type="match status" value="1"/>
</dbReference>
<dbReference type="AlphaFoldDB" id="A0A1H1RJ58"/>
<feature type="region of interest" description="Disordered" evidence="1">
    <location>
        <begin position="25"/>
        <end position="91"/>
    </location>
</feature>
<reference evidence="4 5" key="1">
    <citation type="submission" date="2016-10" db="EMBL/GenBank/DDBJ databases">
        <authorList>
            <person name="de Groot N.N."/>
        </authorList>
    </citation>
    <scope>NUCLEOTIDE SEQUENCE [LARGE SCALE GENOMIC DNA]</scope>
    <source>
        <strain evidence="4 5">DSM 22126</strain>
    </source>
</reference>
<evidence type="ECO:0000259" key="3">
    <source>
        <dbReference type="Pfam" id="PF24837"/>
    </source>
</evidence>
<evidence type="ECO:0000313" key="5">
    <source>
        <dbReference type="Proteomes" id="UP000185663"/>
    </source>
</evidence>
<sequence>MHHPRTARLAAAVALTGAVLAASGCSDDQAAPEPTATGTATSSVAEDTEPAPTTQDADETEQDAPTDDATTEDDDSDVPFPATTAVDTSDASGDAALTVTDIRVGVHDGYDRVVLDLGGTGTPGWRAEYVDSAVQDGSGVELDVEGEAILQVTVTGSAYPMDSGQEEYPGPDRVAAAGTAVLEEVRYDHIFEGQTQVFVGVDAEVPFRVFSLKDPTRVVIDLRDG</sequence>
<keyword evidence="2" id="KW-0732">Signal</keyword>
<dbReference type="PROSITE" id="PS51257">
    <property type="entry name" value="PROKAR_LIPOPROTEIN"/>
    <property type="match status" value="1"/>
</dbReference>
<dbReference type="Pfam" id="PF24837">
    <property type="entry name" value="AMIN-like"/>
    <property type="match status" value="1"/>
</dbReference>
<feature type="compositionally biased region" description="Low complexity" evidence="1">
    <location>
        <begin position="31"/>
        <end position="41"/>
    </location>
</feature>
<dbReference type="STRING" id="545619.SAMN04489860_1371"/>
<dbReference type="Proteomes" id="UP000185663">
    <property type="component" value="Chromosome I"/>
</dbReference>